<dbReference type="Pfam" id="PF00672">
    <property type="entry name" value="HAMP"/>
    <property type="match status" value="1"/>
</dbReference>
<dbReference type="GO" id="GO:0004888">
    <property type="term" value="F:transmembrane signaling receptor activity"/>
    <property type="evidence" value="ECO:0007669"/>
    <property type="project" value="InterPro"/>
</dbReference>
<evidence type="ECO:0000256" key="5">
    <source>
        <dbReference type="ARBA" id="ARBA00023136"/>
    </source>
</evidence>
<comment type="similarity">
    <text evidence="7">Belongs to the methyl-accepting chemotaxis (MCP) protein family.</text>
</comment>
<dbReference type="GO" id="GO:0005886">
    <property type="term" value="C:plasma membrane"/>
    <property type="evidence" value="ECO:0007669"/>
    <property type="project" value="UniProtKB-SubCell"/>
</dbReference>
<evidence type="ECO:0000256" key="4">
    <source>
        <dbReference type="ARBA" id="ARBA00022989"/>
    </source>
</evidence>
<dbReference type="GO" id="GO:0007165">
    <property type="term" value="P:signal transduction"/>
    <property type="evidence" value="ECO:0007669"/>
    <property type="project" value="UniProtKB-KW"/>
</dbReference>
<evidence type="ECO:0000256" key="8">
    <source>
        <dbReference type="PROSITE-ProRule" id="PRU00284"/>
    </source>
</evidence>
<keyword evidence="3 9" id="KW-0812">Transmembrane</keyword>
<dbReference type="PROSITE" id="PS50885">
    <property type="entry name" value="HAMP"/>
    <property type="match status" value="1"/>
</dbReference>
<dbReference type="PRINTS" id="PR00260">
    <property type="entry name" value="CHEMTRNSDUCR"/>
</dbReference>
<dbReference type="SMART" id="SM00283">
    <property type="entry name" value="MA"/>
    <property type="match status" value="1"/>
</dbReference>
<feature type="transmembrane region" description="Helical" evidence="9">
    <location>
        <begin position="12"/>
        <end position="35"/>
    </location>
</feature>
<evidence type="ECO:0000313" key="13">
    <source>
        <dbReference type="EMBL" id="QEQ96851.1"/>
    </source>
</evidence>
<dbReference type="PANTHER" id="PTHR32089">
    <property type="entry name" value="METHYL-ACCEPTING CHEMOTAXIS PROTEIN MCPB"/>
    <property type="match status" value="1"/>
</dbReference>
<feature type="domain" description="T-SNARE coiled-coil homology" evidence="11">
    <location>
        <begin position="560"/>
        <end position="622"/>
    </location>
</feature>
<dbReference type="FunFam" id="1.10.287.950:FF:000001">
    <property type="entry name" value="Methyl-accepting chemotaxis sensory transducer"/>
    <property type="match status" value="1"/>
</dbReference>
<keyword evidence="5 9" id="KW-0472">Membrane</keyword>
<organism evidence="13 14">
    <name type="scientific">Neptunomonas concharum</name>
    <dbReference type="NCBI Taxonomy" id="1031538"/>
    <lineage>
        <taxon>Bacteria</taxon>
        <taxon>Pseudomonadati</taxon>
        <taxon>Pseudomonadota</taxon>
        <taxon>Gammaproteobacteria</taxon>
        <taxon>Oceanospirillales</taxon>
        <taxon>Oceanospirillaceae</taxon>
        <taxon>Neptunomonas</taxon>
    </lineage>
</organism>
<evidence type="ECO:0000256" key="2">
    <source>
        <dbReference type="ARBA" id="ARBA00022519"/>
    </source>
</evidence>
<comment type="subcellular location">
    <subcellularLocation>
        <location evidence="1">Cell inner membrane</location>
        <topology evidence="1">Multi-pass membrane protein</topology>
    </subcellularLocation>
</comment>
<dbReference type="GO" id="GO:0006935">
    <property type="term" value="P:chemotaxis"/>
    <property type="evidence" value="ECO:0007669"/>
    <property type="project" value="InterPro"/>
</dbReference>
<dbReference type="PROSITE" id="PS50192">
    <property type="entry name" value="T_SNARE"/>
    <property type="match status" value="1"/>
</dbReference>
<sequence>MLSSFLRHLKSRLLLPILVTVLVLIVLQVVIALWVTQYRVDGLVDDVQSTLLNGDQQVTDSLGKSKQTISLAIDNLSSGTENALNSTLSAQLGEEQKRVEQLLVESLQDTANAMANLMALAAPNAIWDGDSPRLTRLVNDLHRNDMVLFARYYDKEGNPLTRFLDKRKPKVLALIKSGEGRGSFNKLLNAAVKDPSVYVVDVEINPRGAVIGRFVLGVSNDKALQASEALSGRFTQLIGQSKKEVNQAVAVEAQVTSNAVDQAISQTNQISTKTSETLKAAIAQEAGSLLKDLSSILMLLGVIIIVLLTVVFSSRVVSKINRLTDSLNELAEGEGDLTQQIDIKSNDEIGDMAAAVNQFVIKTRELVLQANGAAEKVSGHLRELNLAAEDADGASNRQEEKMSQVSAAMSEMVSTIHQVSERIQDNLVNVDNIRSAANDASKISTSVSHSISDMVAQVQGAAETVSNVSELSAQIECVLDIISGIAEQTNLLALNAAIEAARAGDSGRGFAVVADEVRTLASKTQQSTESIQQQISELQTGVAHAVTVINQASDRAGKEINEIQRSDDQIQGMSASIQNLYDLTNDIAAMAEEQSQVSDEISHNLSDISHESGITSMSVSRNRELVQALDETATGLKSTLSRFKV</sequence>
<evidence type="ECO:0000256" key="9">
    <source>
        <dbReference type="SAM" id="Phobius"/>
    </source>
</evidence>
<dbReference type="Gene3D" id="1.10.287.950">
    <property type="entry name" value="Methyl-accepting chemotaxis protein"/>
    <property type="match status" value="1"/>
</dbReference>
<dbReference type="Pfam" id="PF00015">
    <property type="entry name" value="MCPsignal"/>
    <property type="match status" value="1"/>
</dbReference>
<dbReference type="SUPFAM" id="SSF58104">
    <property type="entry name" value="Methyl-accepting chemotaxis protein (MCP) signaling domain"/>
    <property type="match status" value="1"/>
</dbReference>
<dbReference type="SMART" id="SM00304">
    <property type="entry name" value="HAMP"/>
    <property type="match status" value="1"/>
</dbReference>
<dbReference type="InterPro" id="IPR004090">
    <property type="entry name" value="Chemotax_Me-accpt_rcpt"/>
</dbReference>
<dbReference type="PANTHER" id="PTHR32089:SF119">
    <property type="entry name" value="METHYL-ACCEPTING CHEMOTAXIS PROTEIN CTPL"/>
    <property type="match status" value="1"/>
</dbReference>
<dbReference type="AlphaFoldDB" id="A0A5P1RC70"/>
<keyword evidence="2" id="KW-0997">Cell inner membrane</keyword>
<evidence type="ECO:0000256" key="1">
    <source>
        <dbReference type="ARBA" id="ARBA00004429"/>
    </source>
</evidence>
<dbReference type="InterPro" id="IPR000727">
    <property type="entry name" value="T_SNARE_dom"/>
</dbReference>
<dbReference type="KEGG" id="ncu:F0U83_09020"/>
<feature type="transmembrane region" description="Helical" evidence="9">
    <location>
        <begin position="293"/>
        <end position="312"/>
    </location>
</feature>
<proteinExistence type="inferred from homology"/>
<keyword evidence="6 8" id="KW-0807">Transducer</keyword>
<protein>
    <submittedName>
        <fullName evidence="13">Methyl-accepting chemotaxis protein</fullName>
    </submittedName>
</protein>
<accession>A0A5P1RC70</accession>
<evidence type="ECO:0000256" key="3">
    <source>
        <dbReference type="ARBA" id="ARBA00022692"/>
    </source>
</evidence>
<feature type="domain" description="Methyl-accepting transducer" evidence="10">
    <location>
        <begin position="373"/>
        <end position="609"/>
    </location>
</feature>
<reference evidence="13 14" key="1">
    <citation type="journal article" date="2019" name="Biochem. Eng. J.">
        <title>Metabolic engineering of the marine bacteria Neptunomonas concharum for the production of acetoin and meso-2,3-butanediol from acetate.</title>
        <authorList>
            <person name="Li W."/>
            <person name="Pu N."/>
            <person name="Liu C.-X."/>
            <person name="Yuan Q.-P."/>
            <person name="Li Z.-J."/>
        </authorList>
    </citation>
    <scope>NUCLEOTIDE SEQUENCE [LARGE SCALE GENOMIC DNA]</scope>
    <source>
        <strain evidence="13 14">JCM17730</strain>
    </source>
</reference>
<keyword evidence="4 9" id="KW-1133">Transmembrane helix</keyword>
<feature type="domain" description="HAMP" evidence="12">
    <location>
        <begin position="314"/>
        <end position="368"/>
    </location>
</feature>
<dbReference type="OrthoDB" id="7025727at2"/>
<evidence type="ECO:0000256" key="6">
    <source>
        <dbReference type="ARBA" id="ARBA00023224"/>
    </source>
</evidence>
<dbReference type="InterPro" id="IPR004089">
    <property type="entry name" value="MCPsignal_dom"/>
</dbReference>
<dbReference type="PROSITE" id="PS50111">
    <property type="entry name" value="CHEMOTAXIS_TRANSDUC_2"/>
    <property type="match status" value="1"/>
</dbReference>
<evidence type="ECO:0000259" key="11">
    <source>
        <dbReference type="PROSITE" id="PS50192"/>
    </source>
</evidence>
<evidence type="ECO:0000313" key="14">
    <source>
        <dbReference type="Proteomes" id="UP000324760"/>
    </source>
</evidence>
<name>A0A5P1RC70_9GAMM</name>
<evidence type="ECO:0000259" key="10">
    <source>
        <dbReference type="PROSITE" id="PS50111"/>
    </source>
</evidence>
<dbReference type="RefSeq" id="WP_138988226.1">
    <property type="nucleotide sequence ID" value="NZ_CP043869.1"/>
</dbReference>
<evidence type="ECO:0000259" key="12">
    <source>
        <dbReference type="PROSITE" id="PS50885"/>
    </source>
</evidence>
<dbReference type="CDD" id="cd06225">
    <property type="entry name" value="HAMP"/>
    <property type="match status" value="1"/>
</dbReference>
<keyword evidence="14" id="KW-1185">Reference proteome</keyword>
<dbReference type="Proteomes" id="UP000324760">
    <property type="component" value="Chromosome"/>
</dbReference>
<dbReference type="EMBL" id="CP043869">
    <property type="protein sequence ID" value="QEQ96851.1"/>
    <property type="molecule type" value="Genomic_DNA"/>
</dbReference>
<evidence type="ECO:0000256" key="7">
    <source>
        <dbReference type="ARBA" id="ARBA00029447"/>
    </source>
</evidence>
<dbReference type="InterPro" id="IPR003660">
    <property type="entry name" value="HAMP_dom"/>
</dbReference>
<keyword evidence="2" id="KW-1003">Cell membrane</keyword>
<gene>
    <name evidence="13" type="ORF">F0U83_09020</name>
</gene>